<evidence type="ECO:0000313" key="3">
    <source>
        <dbReference type="Proteomes" id="UP000298663"/>
    </source>
</evidence>
<proteinExistence type="predicted"/>
<accession>A0A4U5M3H0</accession>
<name>A0A4U5M3H0_STECR</name>
<protein>
    <submittedName>
        <fullName evidence="2">Uncharacterized protein</fullName>
    </submittedName>
</protein>
<reference evidence="2 3" key="1">
    <citation type="journal article" date="2015" name="Genome Biol.">
        <title>Comparative genomics of Steinernema reveals deeply conserved gene regulatory networks.</title>
        <authorList>
            <person name="Dillman A.R."/>
            <person name="Macchietto M."/>
            <person name="Porter C.F."/>
            <person name="Rogers A."/>
            <person name="Williams B."/>
            <person name="Antoshechkin I."/>
            <person name="Lee M.M."/>
            <person name="Goodwin Z."/>
            <person name="Lu X."/>
            <person name="Lewis E.E."/>
            <person name="Goodrich-Blair H."/>
            <person name="Stock S.P."/>
            <person name="Adams B.J."/>
            <person name="Sternberg P.W."/>
            <person name="Mortazavi A."/>
        </authorList>
    </citation>
    <scope>NUCLEOTIDE SEQUENCE [LARGE SCALE GENOMIC DNA]</scope>
    <source>
        <strain evidence="2 3">ALL</strain>
    </source>
</reference>
<dbReference type="AlphaFoldDB" id="A0A4U5M3H0"/>
<sequence length="434" mass="50061">MDTDPAHAAYLALSETENLLAEDQAPHIKEHLERDKALLQRLLSIERAPLLQDLIDDRKRRSLSLLPKKIVIDLYRLNKVLAADVDCLKGTFGEAASERNDLACLSLEIIHDIVTQRGIDRNNLLLLEGSYGDYAREVRDYPLVSVSDSLVVFKKINELRGANIRCVQIDSNDFGLQGLNRKERIKTVRLALRGWYRHLLIKCQNDKNVSAINKVFKHSVRFCSAEKVILNINEDLEMDERCPNFLLFLMNVLAKDHCHITAWSEDGRIKLTSVMGFHPEIEAFIVAAFHSGRISSLKCEKELDEDELRPFLTFADVEPKYDLSTMKCRLRHTYDEDGFELFDSFMQRNTEATLIRQSKGSAKYTIEKSNFHVQITYGMYVRHVIIEVIKNEHKKKMDAERHNKEERKKKEEADDEKPGPSGLSLETEPKRPRL</sequence>
<reference evidence="2 3" key="2">
    <citation type="journal article" date="2019" name="G3 (Bethesda)">
        <title>Hybrid Assembly of the Genome of the Entomopathogenic Nematode Steinernema carpocapsae Identifies the X-Chromosome.</title>
        <authorList>
            <person name="Serra L."/>
            <person name="Macchietto M."/>
            <person name="Macias-Munoz A."/>
            <person name="McGill C.J."/>
            <person name="Rodriguez I.M."/>
            <person name="Rodriguez B."/>
            <person name="Murad R."/>
            <person name="Mortazavi A."/>
        </authorList>
    </citation>
    <scope>NUCLEOTIDE SEQUENCE [LARGE SCALE GENOMIC DNA]</scope>
    <source>
        <strain evidence="2 3">ALL</strain>
    </source>
</reference>
<dbReference type="Proteomes" id="UP000298663">
    <property type="component" value="Unassembled WGS sequence"/>
</dbReference>
<feature type="compositionally biased region" description="Basic and acidic residues" evidence="1">
    <location>
        <begin position="394"/>
        <end position="418"/>
    </location>
</feature>
<evidence type="ECO:0000256" key="1">
    <source>
        <dbReference type="SAM" id="MobiDB-lite"/>
    </source>
</evidence>
<comment type="caution">
    <text evidence="2">The sequence shown here is derived from an EMBL/GenBank/DDBJ whole genome shotgun (WGS) entry which is preliminary data.</text>
</comment>
<feature type="region of interest" description="Disordered" evidence="1">
    <location>
        <begin position="394"/>
        <end position="434"/>
    </location>
</feature>
<dbReference type="EMBL" id="AZBU02000010">
    <property type="protein sequence ID" value="TKR63252.1"/>
    <property type="molecule type" value="Genomic_DNA"/>
</dbReference>
<evidence type="ECO:0000313" key="2">
    <source>
        <dbReference type="EMBL" id="TKR63252.1"/>
    </source>
</evidence>
<gene>
    <name evidence="2" type="ORF">L596_027101</name>
</gene>
<organism evidence="2 3">
    <name type="scientific">Steinernema carpocapsae</name>
    <name type="common">Entomopathogenic nematode</name>
    <dbReference type="NCBI Taxonomy" id="34508"/>
    <lineage>
        <taxon>Eukaryota</taxon>
        <taxon>Metazoa</taxon>
        <taxon>Ecdysozoa</taxon>
        <taxon>Nematoda</taxon>
        <taxon>Chromadorea</taxon>
        <taxon>Rhabditida</taxon>
        <taxon>Tylenchina</taxon>
        <taxon>Panagrolaimomorpha</taxon>
        <taxon>Strongyloidoidea</taxon>
        <taxon>Steinernematidae</taxon>
        <taxon>Steinernema</taxon>
    </lineage>
</organism>
<keyword evidence="3" id="KW-1185">Reference proteome</keyword>